<dbReference type="AlphaFoldDB" id="A0A3N4LWN8"/>
<dbReference type="OrthoDB" id="3868412at2759"/>
<reference evidence="1 2" key="1">
    <citation type="journal article" date="2018" name="Nat. Ecol. Evol.">
        <title>Pezizomycetes genomes reveal the molecular basis of ectomycorrhizal truffle lifestyle.</title>
        <authorList>
            <person name="Murat C."/>
            <person name="Payen T."/>
            <person name="Noel B."/>
            <person name="Kuo A."/>
            <person name="Morin E."/>
            <person name="Chen J."/>
            <person name="Kohler A."/>
            <person name="Krizsan K."/>
            <person name="Balestrini R."/>
            <person name="Da Silva C."/>
            <person name="Montanini B."/>
            <person name="Hainaut M."/>
            <person name="Levati E."/>
            <person name="Barry K.W."/>
            <person name="Belfiori B."/>
            <person name="Cichocki N."/>
            <person name="Clum A."/>
            <person name="Dockter R.B."/>
            <person name="Fauchery L."/>
            <person name="Guy J."/>
            <person name="Iotti M."/>
            <person name="Le Tacon F."/>
            <person name="Lindquist E.A."/>
            <person name="Lipzen A."/>
            <person name="Malagnac F."/>
            <person name="Mello A."/>
            <person name="Molinier V."/>
            <person name="Miyauchi S."/>
            <person name="Poulain J."/>
            <person name="Riccioni C."/>
            <person name="Rubini A."/>
            <person name="Sitrit Y."/>
            <person name="Splivallo R."/>
            <person name="Traeger S."/>
            <person name="Wang M."/>
            <person name="Zifcakova L."/>
            <person name="Wipf D."/>
            <person name="Zambonelli A."/>
            <person name="Paolocci F."/>
            <person name="Nowrousian M."/>
            <person name="Ottonello S."/>
            <person name="Baldrian P."/>
            <person name="Spatafora J.W."/>
            <person name="Henrissat B."/>
            <person name="Nagy L.G."/>
            <person name="Aury J.M."/>
            <person name="Wincker P."/>
            <person name="Grigoriev I.V."/>
            <person name="Bonfante P."/>
            <person name="Martin F.M."/>
        </authorList>
    </citation>
    <scope>NUCLEOTIDE SEQUENCE [LARGE SCALE GENOMIC DNA]</scope>
    <source>
        <strain evidence="1 2">ATCC MYA-4762</strain>
    </source>
</reference>
<feature type="non-terminal residue" evidence="1">
    <location>
        <position position="52"/>
    </location>
</feature>
<feature type="non-terminal residue" evidence="1">
    <location>
        <position position="1"/>
    </location>
</feature>
<name>A0A3N4LWN8_9PEZI</name>
<protein>
    <submittedName>
        <fullName evidence="1">Uncharacterized protein</fullName>
    </submittedName>
</protein>
<gene>
    <name evidence="1" type="ORF">L211DRAFT_772813</name>
</gene>
<dbReference type="InParanoid" id="A0A3N4LWN8"/>
<proteinExistence type="predicted"/>
<accession>A0A3N4LWN8</accession>
<dbReference type="EMBL" id="ML121531">
    <property type="protein sequence ID" value="RPB27304.1"/>
    <property type="molecule type" value="Genomic_DNA"/>
</dbReference>
<keyword evidence="2" id="KW-1185">Reference proteome</keyword>
<evidence type="ECO:0000313" key="1">
    <source>
        <dbReference type="EMBL" id="RPB27304.1"/>
    </source>
</evidence>
<dbReference type="Proteomes" id="UP000267821">
    <property type="component" value="Unassembled WGS sequence"/>
</dbReference>
<evidence type="ECO:0000313" key="2">
    <source>
        <dbReference type="Proteomes" id="UP000267821"/>
    </source>
</evidence>
<organism evidence="1 2">
    <name type="scientific">Terfezia boudieri ATCC MYA-4762</name>
    <dbReference type="NCBI Taxonomy" id="1051890"/>
    <lineage>
        <taxon>Eukaryota</taxon>
        <taxon>Fungi</taxon>
        <taxon>Dikarya</taxon>
        <taxon>Ascomycota</taxon>
        <taxon>Pezizomycotina</taxon>
        <taxon>Pezizomycetes</taxon>
        <taxon>Pezizales</taxon>
        <taxon>Pezizaceae</taxon>
        <taxon>Terfezia</taxon>
    </lineage>
</organism>
<sequence length="52" mass="6330">HKFYFKEVSICDHRLKKTRHPVRSAISKLQIARSVLWWVTTWESLVLQVLFF</sequence>